<protein>
    <recommendedName>
        <fullName evidence="2">Halobacterial output domain-containing protein</fullName>
    </recommendedName>
</protein>
<sequence length="101" mass="10667">MIDGDETRNDAVDRGSETHQITYDPASSAPPSHVLVVGVADVAQVDPLELEPLHDAVDPATIDEFVGEGGLPDVDGRISFAFAGYDVHVHPCGLFEVTPAD</sequence>
<proteinExistence type="predicted"/>
<organism evidence="3 4">
    <name type="scientific">Halorussus limi</name>
    <dbReference type="NCBI Taxonomy" id="2938695"/>
    <lineage>
        <taxon>Archaea</taxon>
        <taxon>Methanobacteriati</taxon>
        <taxon>Methanobacteriota</taxon>
        <taxon>Stenosarchaea group</taxon>
        <taxon>Halobacteria</taxon>
        <taxon>Halobacteriales</taxon>
        <taxon>Haladaptataceae</taxon>
        <taxon>Halorussus</taxon>
    </lineage>
</organism>
<dbReference type="AlphaFoldDB" id="A0A8U0I0A5"/>
<gene>
    <name evidence="3" type="ORF">M0R89_18920</name>
</gene>
<dbReference type="KEGG" id="halx:M0R89_18920"/>
<geneLocation type="plasmid" evidence="3 4">
    <name>unnamed1</name>
</geneLocation>
<reference evidence="3 4" key="1">
    <citation type="submission" date="2022-04" db="EMBL/GenBank/DDBJ databases">
        <title>Diverse halophilic archaea isolated from saline environments.</title>
        <authorList>
            <person name="Cui H.-L."/>
        </authorList>
    </citation>
    <scope>NUCLEOTIDE SEQUENCE [LARGE SCALE GENOMIC DNA]</scope>
    <source>
        <strain evidence="3 4">XZYJT49</strain>
        <plasmid evidence="3 4">unnamed1</plasmid>
    </source>
</reference>
<dbReference type="InterPro" id="IPR040624">
    <property type="entry name" value="HalOD1"/>
</dbReference>
<evidence type="ECO:0000313" key="4">
    <source>
        <dbReference type="Proteomes" id="UP000830729"/>
    </source>
</evidence>
<keyword evidence="4" id="KW-1185">Reference proteome</keyword>
<evidence type="ECO:0000259" key="2">
    <source>
        <dbReference type="Pfam" id="PF18545"/>
    </source>
</evidence>
<feature type="domain" description="Halobacterial output" evidence="2">
    <location>
        <begin position="28"/>
        <end position="99"/>
    </location>
</feature>
<dbReference type="Pfam" id="PF18545">
    <property type="entry name" value="HalOD1"/>
    <property type="match status" value="1"/>
</dbReference>
<dbReference type="Proteomes" id="UP000830729">
    <property type="component" value="Plasmid unnamed1"/>
</dbReference>
<name>A0A8U0I0A5_9EURY</name>
<feature type="region of interest" description="Disordered" evidence="1">
    <location>
        <begin position="1"/>
        <end position="29"/>
    </location>
</feature>
<dbReference type="EMBL" id="CP096660">
    <property type="protein sequence ID" value="UPV76607.1"/>
    <property type="molecule type" value="Genomic_DNA"/>
</dbReference>
<dbReference type="GeneID" id="72187317"/>
<accession>A0A8U0I0A5</accession>
<evidence type="ECO:0000313" key="3">
    <source>
        <dbReference type="EMBL" id="UPV76607.1"/>
    </source>
</evidence>
<evidence type="ECO:0000256" key="1">
    <source>
        <dbReference type="SAM" id="MobiDB-lite"/>
    </source>
</evidence>
<keyword evidence="3" id="KW-0614">Plasmid</keyword>
<feature type="compositionally biased region" description="Basic and acidic residues" evidence="1">
    <location>
        <begin position="1"/>
        <end position="17"/>
    </location>
</feature>
<dbReference type="RefSeq" id="WP_248652640.1">
    <property type="nucleotide sequence ID" value="NZ_CP096660.1"/>
</dbReference>